<keyword evidence="7 8" id="KW-0066">ATP synthesis</keyword>
<keyword evidence="3 8" id="KW-0375">Hydrogen ion transport</keyword>
<dbReference type="PANTHER" id="PTHR11910">
    <property type="entry name" value="ATP SYNTHASE DELTA CHAIN"/>
    <property type="match status" value="1"/>
</dbReference>
<dbReference type="PROSITE" id="PS00389">
    <property type="entry name" value="ATPASE_DELTA"/>
    <property type="match status" value="1"/>
</dbReference>
<keyword evidence="2 8" id="KW-0813">Transport</keyword>
<evidence type="ECO:0000256" key="5">
    <source>
        <dbReference type="ARBA" id="ARBA00023136"/>
    </source>
</evidence>
<evidence type="ECO:0000256" key="8">
    <source>
        <dbReference type="HAMAP-Rule" id="MF_01416"/>
    </source>
</evidence>
<keyword evidence="10" id="KW-1185">Reference proteome</keyword>
<accession>A0A1R4JM86</accession>
<dbReference type="Pfam" id="PF00213">
    <property type="entry name" value="OSCP"/>
    <property type="match status" value="1"/>
</dbReference>
<dbReference type="Proteomes" id="UP000188342">
    <property type="component" value="Unassembled WGS sequence"/>
</dbReference>
<protein>
    <recommendedName>
        <fullName evidence="8">ATP synthase subunit delta</fullName>
    </recommendedName>
    <alternativeName>
        <fullName evidence="8">ATP synthase F(1) sector subunit delta</fullName>
    </alternativeName>
    <alternativeName>
        <fullName evidence="8">F-type ATPase subunit delta</fullName>
        <shortName evidence="8">F-ATPase subunit delta</shortName>
    </alternativeName>
</protein>
<evidence type="ECO:0000256" key="7">
    <source>
        <dbReference type="ARBA" id="ARBA00023310"/>
    </source>
</evidence>
<name>A0A1R4JM86_9ACTN</name>
<dbReference type="GO" id="GO:0005886">
    <property type="term" value="C:plasma membrane"/>
    <property type="evidence" value="ECO:0007669"/>
    <property type="project" value="UniProtKB-SubCell"/>
</dbReference>
<keyword evidence="6 8" id="KW-0139">CF(1)</keyword>
<dbReference type="HAMAP" id="MF_01416">
    <property type="entry name" value="ATP_synth_delta_bact"/>
    <property type="match status" value="1"/>
</dbReference>
<proteinExistence type="inferred from homology"/>
<evidence type="ECO:0000256" key="6">
    <source>
        <dbReference type="ARBA" id="ARBA00023196"/>
    </source>
</evidence>
<evidence type="ECO:0000313" key="9">
    <source>
        <dbReference type="EMBL" id="SJN33107.1"/>
    </source>
</evidence>
<keyword evidence="8" id="KW-1003">Cell membrane</keyword>
<comment type="function">
    <text evidence="8">This protein is part of the stalk that links CF(0) to CF(1). It either transmits conformational changes from CF(0) to CF(1) or is implicated in proton conduction.</text>
</comment>
<comment type="subcellular location">
    <subcellularLocation>
        <location evidence="8">Cell membrane</location>
        <topology evidence="8">Peripheral membrane protein</topology>
    </subcellularLocation>
    <subcellularLocation>
        <location evidence="1">Membrane</location>
    </subcellularLocation>
</comment>
<dbReference type="RefSeq" id="WP_094764704.1">
    <property type="nucleotide sequence ID" value="NZ_FUKQ01000032.1"/>
</dbReference>
<dbReference type="InterPro" id="IPR000711">
    <property type="entry name" value="ATPase_OSCP/dsu"/>
</dbReference>
<keyword evidence="4 8" id="KW-0406">Ion transport</keyword>
<keyword evidence="9" id="KW-0378">Hydrolase</keyword>
<comment type="function">
    <text evidence="8">F(1)F(0) ATP synthase produces ATP from ADP in the presence of a proton or sodium gradient. F-type ATPases consist of two structural domains, F(1) containing the extramembraneous catalytic core and F(0) containing the membrane proton channel, linked together by a central stalk and a peripheral stalk. During catalysis, ATP synthesis in the catalytic domain of F(1) is coupled via a rotary mechanism of the central stalk subunits to proton translocation.</text>
</comment>
<keyword evidence="5 8" id="KW-0472">Membrane</keyword>
<sequence>MTLTATEQARRTDLDKALGDQSFDGVTPGELFAVVDVLDSQSALKRALTDPATPAEARAQMAERLLEGKVGGQTIWIVKQAVAQRWKSGRGLADALERQAVRGQLRQAQDAGCLDEVTEQLFGFLKTVTSTPELREALADRSKPLTARQQLVHRLLEGKANGWTEALAARAAAGRERTFELTLEKVLEEAAEVRNRNVAHVTVARPMDDDQVNRLRSALARIHGREVDLQLTIDPSVIGGVRVELGNEIIEGTMADRLDQVQRQLS</sequence>
<dbReference type="GO" id="GO:0016787">
    <property type="term" value="F:hydrolase activity"/>
    <property type="evidence" value="ECO:0007669"/>
    <property type="project" value="UniProtKB-KW"/>
</dbReference>
<evidence type="ECO:0000256" key="1">
    <source>
        <dbReference type="ARBA" id="ARBA00004370"/>
    </source>
</evidence>
<gene>
    <name evidence="8" type="primary">atpH</name>
    <name evidence="9" type="ORF">FM114_08425</name>
</gene>
<evidence type="ECO:0000256" key="3">
    <source>
        <dbReference type="ARBA" id="ARBA00022781"/>
    </source>
</evidence>
<dbReference type="GO" id="GO:0046933">
    <property type="term" value="F:proton-transporting ATP synthase activity, rotational mechanism"/>
    <property type="evidence" value="ECO:0007669"/>
    <property type="project" value="UniProtKB-UniRule"/>
</dbReference>
<organism evidence="9 10">
    <name type="scientific">Luteococcus japonicus LSP_Lj1</name>
    <dbReference type="NCBI Taxonomy" id="1255658"/>
    <lineage>
        <taxon>Bacteria</taxon>
        <taxon>Bacillati</taxon>
        <taxon>Actinomycetota</taxon>
        <taxon>Actinomycetes</taxon>
        <taxon>Propionibacteriales</taxon>
        <taxon>Propionibacteriaceae</taxon>
        <taxon>Luteococcus</taxon>
    </lineage>
</organism>
<dbReference type="EMBL" id="FUKQ01000032">
    <property type="protein sequence ID" value="SJN33107.1"/>
    <property type="molecule type" value="Genomic_DNA"/>
</dbReference>
<comment type="similarity">
    <text evidence="8">Belongs to the ATPase delta chain family.</text>
</comment>
<dbReference type="STRING" id="1255658.FM114_08425"/>
<dbReference type="NCBIfam" id="NF009967">
    <property type="entry name" value="PRK13430.1"/>
    <property type="match status" value="1"/>
</dbReference>
<reference evidence="9 10" key="1">
    <citation type="submission" date="2017-02" db="EMBL/GenBank/DDBJ databases">
        <authorList>
            <person name="Peterson S.W."/>
        </authorList>
    </citation>
    <scope>NUCLEOTIDE SEQUENCE [LARGE SCALE GENOMIC DNA]</scope>
    <source>
        <strain evidence="9 10">LSP_Lj1</strain>
    </source>
</reference>
<dbReference type="PRINTS" id="PR00125">
    <property type="entry name" value="ATPASEDELTA"/>
</dbReference>
<evidence type="ECO:0000313" key="10">
    <source>
        <dbReference type="Proteomes" id="UP000188342"/>
    </source>
</evidence>
<evidence type="ECO:0000256" key="4">
    <source>
        <dbReference type="ARBA" id="ARBA00023065"/>
    </source>
</evidence>
<dbReference type="OrthoDB" id="5242917at2"/>
<evidence type="ECO:0000256" key="2">
    <source>
        <dbReference type="ARBA" id="ARBA00022448"/>
    </source>
</evidence>
<dbReference type="InterPro" id="IPR020781">
    <property type="entry name" value="ATPase_OSCP/d_CS"/>
</dbReference>
<dbReference type="GO" id="GO:0045259">
    <property type="term" value="C:proton-transporting ATP synthase complex"/>
    <property type="evidence" value="ECO:0007669"/>
    <property type="project" value="UniProtKB-KW"/>
</dbReference>
<dbReference type="AlphaFoldDB" id="A0A1R4JM86"/>